<keyword evidence="2" id="KW-1185">Reference proteome</keyword>
<organism evidence="1 2">
    <name type="scientific">Psychrobacter halodurans</name>
    <dbReference type="NCBI Taxonomy" id="2818439"/>
    <lineage>
        <taxon>Bacteria</taxon>
        <taxon>Pseudomonadati</taxon>
        <taxon>Pseudomonadota</taxon>
        <taxon>Gammaproteobacteria</taxon>
        <taxon>Moraxellales</taxon>
        <taxon>Moraxellaceae</taxon>
        <taxon>Psychrobacter</taxon>
    </lineage>
</organism>
<dbReference type="Proteomes" id="UP000664161">
    <property type="component" value="Unassembled WGS sequence"/>
</dbReference>
<accession>A0AAW4IU64</accession>
<dbReference type="AlphaFoldDB" id="A0AAW4IU64"/>
<dbReference type="SUPFAM" id="SSF52833">
    <property type="entry name" value="Thioredoxin-like"/>
    <property type="match status" value="1"/>
</dbReference>
<dbReference type="Gene3D" id="3.40.30.10">
    <property type="entry name" value="Glutaredoxin"/>
    <property type="match status" value="1"/>
</dbReference>
<dbReference type="InterPro" id="IPR008554">
    <property type="entry name" value="Glutaredoxin-like"/>
</dbReference>
<comment type="caution">
    <text evidence="1">The sequence shown here is derived from an EMBL/GenBank/DDBJ whole genome shotgun (WGS) entry which is preliminary data.</text>
</comment>
<name>A0AAW4IU64_9GAMM</name>
<evidence type="ECO:0000313" key="2">
    <source>
        <dbReference type="Proteomes" id="UP000664161"/>
    </source>
</evidence>
<dbReference type="Pfam" id="PF05768">
    <property type="entry name" value="Glrx-like"/>
    <property type="match status" value="1"/>
</dbReference>
<sequence length="112" mass="12575">MDYDNSIAEQDIAELRARIVAANPSLGTSENIDNWWLLGTTGCHLCDVAEQVIAQFQTVQRLTYQYVDIADFDEPLMMTFATTIPVIITPTARLNYPFSVLDLQQLFMSAPS</sequence>
<dbReference type="RefSeq" id="WP_207969180.1">
    <property type="nucleotide sequence ID" value="NZ_JAGBKN010000004.1"/>
</dbReference>
<reference evidence="1 2" key="1">
    <citation type="submission" date="2021-03" db="EMBL/GenBank/DDBJ databases">
        <authorList>
            <person name="Shang D.-D."/>
            <person name="Du Z.-J."/>
            <person name="Chen G.-J."/>
        </authorList>
    </citation>
    <scope>NUCLEOTIDE SEQUENCE [LARGE SCALE GENOMIC DNA]</scope>
    <source>
        <strain evidence="1 2">F2608</strain>
    </source>
</reference>
<protein>
    <submittedName>
        <fullName evidence="1">Glutaredoxin family protein</fullName>
    </submittedName>
</protein>
<gene>
    <name evidence="1" type="ORF">J3491_03130</name>
</gene>
<dbReference type="InterPro" id="IPR036249">
    <property type="entry name" value="Thioredoxin-like_sf"/>
</dbReference>
<evidence type="ECO:0000313" key="1">
    <source>
        <dbReference type="EMBL" id="MBO1516328.1"/>
    </source>
</evidence>
<proteinExistence type="predicted"/>
<dbReference type="EMBL" id="JAGBKN010000004">
    <property type="protein sequence ID" value="MBO1516328.1"/>
    <property type="molecule type" value="Genomic_DNA"/>
</dbReference>